<reference evidence="3" key="1">
    <citation type="submission" date="2023-01" db="EMBL/GenBank/DDBJ databases">
        <title>Exophiala dermititidis isolated from Cystic Fibrosis Patient.</title>
        <authorList>
            <person name="Kurbessoian T."/>
            <person name="Crocker A."/>
            <person name="Murante D."/>
            <person name="Hogan D.A."/>
            <person name="Stajich J.E."/>
        </authorList>
    </citation>
    <scope>NUCLEOTIDE SEQUENCE</scope>
    <source>
        <strain evidence="3">Ex8</strain>
    </source>
</reference>
<gene>
    <name evidence="3" type="ORF">HRR80_002384</name>
</gene>
<feature type="compositionally biased region" description="Polar residues" evidence="2">
    <location>
        <begin position="1897"/>
        <end position="1910"/>
    </location>
</feature>
<evidence type="ECO:0008006" key="5">
    <source>
        <dbReference type="Google" id="ProtNLM"/>
    </source>
</evidence>
<evidence type="ECO:0000313" key="4">
    <source>
        <dbReference type="Proteomes" id="UP001161757"/>
    </source>
</evidence>
<feature type="region of interest" description="Disordered" evidence="2">
    <location>
        <begin position="2057"/>
        <end position="2080"/>
    </location>
</feature>
<sequence length="2103" mass="230142">MSTYSTSSRDASRDRAESRMVKHQHSFSESGRSSVPMWDSSDPDRAPPPLPLNPGVPGSPITRSNTSKRIDEAAALIAARARENAPSSYTANPAPISPERMIMRAHNRRAQNVLSPGGIRLSDSLERRSPDKGLRTAKFVDFEDFRSSRSSDRGPVQPRSETPTPTDRDTSRTKENESIQSASNMLALQTVRTRQDAAPLGNITNSAPPPAQPSFSFDALSSQLLSLTNIVTNVQKEMASLNKRSKDNYGDLMSLKEATTSRDEEIRKSLRELVSGLENKLSKLDARLLPPPDTNRSTSNMGLYIDDKAHNGSPRKSFGLPHIGSPTSFAVAIDRELTASPSIACVDGAASIALLEKVLREMATRDGQDKIMSTLEAVKSQALVRSQSSPSTLDPTMMAKLEDILMLMKELKEESGSKALVRSGAVETGKSASNLDLYLDGDSKAPGLAKTASDSVSDEITKTLKSVKQSLAQGGGLTNEVKVLVRELRGEVLGMGRELGRKLEQSLVTDKGSASQNELAVRDEIAAIVHQGLAELKEHMHRIVQENRRRSLEKLQPPVDTQEIIQAVQGVLATFPRPREEPPRDPAAEKEELIAAVREAWEDCKPEIALEHFGLERDEILETLKEGLKSYQPQQSTSKDIGATYEDVLEAVRKGLSELKMPELSIPAMLSREDVEVVVRQCLESFEWPSPRLAEGGDSDLSRDDVYQAIREGLAQQDQTTKDYVLDVVREALPTQEPISKEVEFNREDLFDAIRACLEGEQNPLGGMGERVVEAMHEFLGSMKTEFQQYSAASGKDTEQVLDALKDGLEDLRAEIESYVDRAADVTGKDEIIDTVKAGFAAMQADIEKGFNIHNSGAPNTPELLDAMEKEFEHLRETISKSAARDNALSDKDEILDAIRDLSDDKQSALSSNSEDLVRLVKDELEHMRTTLAGTLIKSGSSLNRDEVLDAIREGLECTRLEPKADGNESILSNTSELLDAFQDGVDGIRADIQKLTDRPVDLSTSYEILDTLKTGIEEVRADIARLQDKQNENSESGTARGQEMVIHDENRISSEIEGLKVMITQLRIKIDALDGMPAPPAPTEARIHKDDLNEIYDAIHGVEESVERSKQAEIHVHKDDLDGLYSAISQVNVAVNHIREAPPPEAIIPENAASKEDTDAIETLLRNVKAKLDEAIDPDTSMFARSTQIEAVEATMNEIKSAVEASTSRAGEESIREEFTLIELMLKDVQNNIEELKSKVDSIQPAEDGADKIELQVVESLCLDIKGQIEAIKVPDLEGIPNKDDFVDLKNQLKAFHEQFEADNSLTAQAFEARKIEHGGLATKIDDVKNIIGDLRDELIGKVDGSADGIVELNKVLGMHHDDMSKYATASSIAEMSEMIKGELERHMEHHSTIKAEMEERDATLFTKHEETGVEIKSTIEDKFNELMSKYDDAQLASDAKLSALEERDAAHLEATSGTKAVVDDLRSLMDTLGSTVTETCERVSEDSKTVFSSIEESNSKLDGLRTANAFEHGVTREEIAKALATVTRLESSVADHHPVVLAAIQEVLGVVSQHYEHSQQQTESFARVTEEIKSGVDSIPAAIPPLLPALPSAPSSPIQPEITTQKEYDDSEVQQKLDSLLAQATEAKEFFHGIESHQRDTQASLANLSKLDEIHQQVMSTAAEIANMVSTQTRLMAEHHDSKAAEAREAAIALEKRTAQKEKVEAEIVAMNQEKNALLHSMAMLKHEQEELIGQTKRLTRDVAKLETALQIRQEEMREMNARAEVLERRIIEGLVNQARSVKTSSKPMRRARITPAERDASMSLKRVPSTTSTVTAKTSIKSGNSAIGNAVGMALKKRTPYGANVKVSATPRTSAVDRRILSTSHVTGNRGRNTPEMTMVLAPVPKSTGFASLKRSQSVKSNPSSYLNGRKASWNGVSSDLTDKENFSVDYENSEDEDDMGTDAGTERRGSYGTSVMYSDSMTYGSGSSLSGHSRRSTSCASSLVGTVNGQTDSIAEEEEGETQEAQTAVVLHDSAPDGSQINSGQDNSMALTSFEGLETPGVAADNLSDLQPPPLITAEGLKYHGSDSGLGSEPLTAGTQEHIGEAQEYFQMTAQETQT</sequence>
<evidence type="ECO:0000256" key="1">
    <source>
        <dbReference type="SAM" id="Coils"/>
    </source>
</evidence>
<dbReference type="GO" id="GO:0051015">
    <property type="term" value="F:actin filament binding"/>
    <property type="evidence" value="ECO:0007669"/>
    <property type="project" value="TreeGrafter"/>
</dbReference>
<accession>A0AAN6F0S3</accession>
<dbReference type="GO" id="GO:0000146">
    <property type="term" value="F:microfilament motor activity"/>
    <property type="evidence" value="ECO:0007669"/>
    <property type="project" value="TreeGrafter"/>
</dbReference>
<evidence type="ECO:0000313" key="3">
    <source>
        <dbReference type="EMBL" id="KAJ8993881.1"/>
    </source>
</evidence>
<feature type="compositionally biased region" description="Acidic residues" evidence="2">
    <location>
        <begin position="1935"/>
        <end position="1944"/>
    </location>
</feature>
<feature type="region of interest" description="Disordered" evidence="2">
    <location>
        <begin position="1"/>
        <end position="68"/>
    </location>
</feature>
<feature type="coiled-coil region" evidence="1">
    <location>
        <begin position="1010"/>
        <end position="1037"/>
    </location>
</feature>
<dbReference type="EMBL" id="JAJGCB010000003">
    <property type="protein sequence ID" value="KAJ8993881.1"/>
    <property type="molecule type" value="Genomic_DNA"/>
</dbReference>
<dbReference type="GO" id="GO:0005737">
    <property type="term" value="C:cytoplasm"/>
    <property type="evidence" value="ECO:0007669"/>
    <property type="project" value="TreeGrafter"/>
</dbReference>
<proteinExistence type="predicted"/>
<protein>
    <recommendedName>
        <fullName evidence="5">Chromosome segregation ATPase family protein</fullName>
    </recommendedName>
</protein>
<feature type="region of interest" description="Disordered" evidence="2">
    <location>
        <begin position="1897"/>
        <end position="1956"/>
    </location>
</feature>
<feature type="region of interest" description="Disordered" evidence="2">
    <location>
        <begin position="145"/>
        <end position="184"/>
    </location>
</feature>
<organism evidence="3 4">
    <name type="scientific">Exophiala dermatitidis</name>
    <name type="common">Black yeast-like fungus</name>
    <name type="synonym">Wangiella dermatitidis</name>
    <dbReference type="NCBI Taxonomy" id="5970"/>
    <lineage>
        <taxon>Eukaryota</taxon>
        <taxon>Fungi</taxon>
        <taxon>Dikarya</taxon>
        <taxon>Ascomycota</taxon>
        <taxon>Pezizomycotina</taxon>
        <taxon>Eurotiomycetes</taxon>
        <taxon>Chaetothyriomycetidae</taxon>
        <taxon>Chaetothyriales</taxon>
        <taxon>Herpotrichiellaceae</taxon>
        <taxon>Exophiala</taxon>
    </lineage>
</organism>
<dbReference type="PANTHER" id="PTHR45615">
    <property type="entry name" value="MYOSIN HEAVY CHAIN, NON-MUSCLE"/>
    <property type="match status" value="1"/>
</dbReference>
<feature type="coiled-coil region" evidence="1">
    <location>
        <begin position="795"/>
        <end position="829"/>
    </location>
</feature>
<evidence type="ECO:0000256" key="2">
    <source>
        <dbReference type="SAM" id="MobiDB-lite"/>
    </source>
</evidence>
<name>A0AAN6F0S3_EXODE</name>
<feature type="coiled-coil region" evidence="1">
    <location>
        <begin position="1696"/>
        <end position="1772"/>
    </location>
</feature>
<dbReference type="GO" id="GO:0032982">
    <property type="term" value="C:myosin filament"/>
    <property type="evidence" value="ECO:0007669"/>
    <property type="project" value="TreeGrafter"/>
</dbReference>
<keyword evidence="1" id="KW-0175">Coiled coil</keyword>
<dbReference type="PANTHER" id="PTHR45615:SF40">
    <property type="entry name" value="MYOSIN HEAVY CHAIN, NON-MUSCLE"/>
    <property type="match status" value="1"/>
</dbReference>
<comment type="caution">
    <text evidence="3">The sequence shown here is derived from an EMBL/GenBank/DDBJ whole genome shotgun (WGS) entry which is preliminary data.</text>
</comment>
<dbReference type="GO" id="GO:0016460">
    <property type="term" value="C:myosin II complex"/>
    <property type="evidence" value="ECO:0007669"/>
    <property type="project" value="TreeGrafter"/>
</dbReference>
<feature type="compositionally biased region" description="Basic and acidic residues" evidence="2">
    <location>
        <begin position="166"/>
        <end position="177"/>
    </location>
</feature>
<dbReference type="Proteomes" id="UP001161757">
    <property type="component" value="Unassembled WGS sequence"/>
</dbReference>
<feature type="region of interest" description="Disordered" evidence="2">
    <location>
        <begin position="109"/>
        <end position="132"/>
    </location>
</feature>
<feature type="compositionally biased region" description="Basic and acidic residues" evidence="2">
    <location>
        <begin position="10"/>
        <end position="20"/>
    </location>
</feature>
<feature type="compositionally biased region" description="Basic and acidic residues" evidence="2">
    <location>
        <begin position="123"/>
        <end position="132"/>
    </location>
</feature>